<dbReference type="CDD" id="cd00093">
    <property type="entry name" value="HTH_XRE"/>
    <property type="match status" value="1"/>
</dbReference>
<dbReference type="GO" id="GO:0003677">
    <property type="term" value="F:DNA binding"/>
    <property type="evidence" value="ECO:0007669"/>
    <property type="project" value="InterPro"/>
</dbReference>
<evidence type="ECO:0000259" key="1">
    <source>
        <dbReference type="PROSITE" id="PS50943"/>
    </source>
</evidence>
<protein>
    <submittedName>
        <fullName evidence="2">Unannotated protein</fullName>
    </submittedName>
</protein>
<dbReference type="PROSITE" id="PS50943">
    <property type="entry name" value="HTH_CROC1"/>
    <property type="match status" value="1"/>
</dbReference>
<dbReference type="SUPFAM" id="SSF47413">
    <property type="entry name" value="lambda repressor-like DNA-binding domains"/>
    <property type="match status" value="1"/>
</dbReference>
<reference evidence="2" key="1">
    <citation type="submission" date="2020-05" db="EMBL/GenBank/DDBJ databases">
        <authorList>
            <person name="Chiriac C."/>
            <person name="Salcher M."/>
            <person name="Ghai R."/>
            <person name="Kavagutti S V."/>
        </authorList>
    </citation>
    <scope>NUCLEOTIDE SEQUENCE</scope>
</reference>
<dbReference type="AlphaFoldDB" id="A0A6J6SLM1"/>
<feature type="domain" description="HTH cro/C1-type" evidence="1">
    <location>
        <begin position="13"/>
        <end position="69"/>
    </location>
</feature>
<name>A0A6J6SLM1_9ZZZZ</name>
<organism evidence="2">
    <name type="scientific">freshwater metagenome</name>
    <dbReference type="NCBI Taxonomy" id="449393"/>
    <lineage>
        <taxon>unclassified sequences</taxon>
        <taxon>metagenomes</taxon>
        <taxon>ecological metagenomes</taxon>
    </lineage>
</organism>
<dbReference type="SMART" id="SM00530">
    <property type="entry name" value="HTH_XRE"/>
    <property type="match status" value="1"/>
</dbReference>
<accession>A0A6J6SLM1</accession>
<dbReference type="InterPro" id="IPR010982">
    <property type="entry name" value="Lambda_DNA-bd_dom_sf"/>
</dbReference>
<gene>
    <name evidence="2" type="ORF">UFOPK2810_00014</name>
</gene>
<sequence length="104" mass="11274">MEIADVTDLSRILRAARARNGWSQQEAADAAGVSRRLVNLLEGGRHPNAEVWRVLALLNALDVPLRADLVDDVSSVPPLGPIANQDDIDLDAYLATFRTGVSRT</sequence>
<dbReference type="InterPro" id="IPR001387">
    <property type="entry name" value="Cro/C1-type_HTH"/>
</dbReference>
<dbReference type="Pfam" id="PF13560">
    <property type="entry name" value="HTH_31"/>
    <property type="match status" value="1"/>
</dbReference>
<evidence type="ECO:0000313" key="2">
    <source>
        <dbReference type="EMBL" id="CAB4735781.1"/>
    </source>
</evidence>
<dbReference type="EMBL" id="CAEZYZ010000001">
    <property type="protein sequence ID" value="CAB4735781.1"/>
    <property type="molecule type" value="Genomic_DNA"/>
</dbReference>
<proteinExistence type="predicted"/>
<dbReference type="Gene3D" id="1.10.260.40">
    <property type="entry name" value="lambda repressor-like DNA-binding domains"/>
    <property type="match status" value="1"/>
</dbReference>